<keyword evidence="3" id="KW-1185">Reference proteome</keyword>
<evidence type="ECO:0000313" key="3">
    <source>
        <dbReference type="Proteomes" id="UP001066276"/>
    </source>
</evidence>
<dbReference type="AlphaFoldDB" id="A0AAV7P565"/>
<sequence length="50" mass="5378">TSADLEMQKQVNRSFQHQGGIDANPGEDAKHSGSGTRKPKDDANMGVQHT</sequence>
<dbReference type="Proteomes" id="UP001066276">
    <property type="component" value="Chromosome 7"/>
</dbReference>
<proteinExistence type="predicted"/>
<evidence type="ECO:0000256" key="1">
    <source>
        <dbReference type="SAM" id="MobiDB-lite"/>
    </source>
</evidence>
<feature type="compositionally biased region" description="Polar residues" evidence="1">
    <location>
        <begin position="1"/>
        <end position="17"/>
    </location>
</feature>
<name>A0AAV7P565_PLEWA</name>
<gene>
    <name evidence="2" type="ORF">NDU88_001337</name>
</gene>
<evidence type="ECO:0000313" key="2">
    <source>
        <dbReference type="EMBL" id="KAJ1122864.1"/>
    </source>
</evidence>
<dbReference type="EMBL" id="JANPWB010000011">
    <property type="protein sequence ID" value="KAJ1122864.1"/>
    <property type="molecule type" value="Genomic_DNA"/>
</dbReference>
<accession>A0AAV7P565</accession>
<protein>
    <submittedName>
        <fullName evidence="2">Uncharacterized protein</fullName>
    </submittedName>
</protein>
<organism evidence="2 3">
    <name type="scientific">Pleurodeles waltl</name>
    <name type="common">Iberian ribbed newt</name>
    <dbReference type="NCBI Taxonomy" id="8319"/>
    <lineage>
        <taxon>Eukaryota</taxon>
        <taxon>Metazoa</taxon>
        <taxon>Chordata</taxon>
        <taxon>Craniata</taxon>
        <taxon>Vertebrata</taxon>
        <taxon>Euteleostomi</taxon>
        <taxon>Amphibia</taxon>
        <taxon>Batrachia</taxon>
        <taxon>Caudata</taxon>
        <taxon>Salamandroidea</taxon>
        <taxon>Salamandridae</taxon>
        <taxon>Pleurodelinae</taxon>
        <taxon>Pleurodeles</taxon>
    </lineage>
</organism>
<reference evidence="2" key="1">
    <citation type="journal article" date="2022" name="bioRxiv">
        <title>Sequencing and chromosome-scale assembly of the giantPleurodeles waltlgenome.</title>
        <authorList>
            <person name="Brown T."/>
            <person name="Elewa A."/>
            <person name="Iarovenko S."/>
            <person name="Subramanian E."/>
            <person name="Araus A.J."/>
            <person name="Petzold A."/>
            <person name="Susuki M."/>
            <person name="Suzuki K.-i.T."/>
            <person name="Hayashi T."/>
            <person name="Toyoda A."/>
            <person name="Oliveira C."/>
            <person name="Osipova E."/>
            <person name="Leigh N.D."/>
            <person name="Simon A."/>
            <person name="Yun M.H."/>
        </authorList>
    </citation>
    <scope>NUCLEOTIDE SEQUENCE</scope>
    <source>
        <strain evidence="2">20211129_DDA</strain>
        <tissue evidence="2">Liver</tissue>
    </source>
</reference>
<feature type="region of interest" description="Disordered" evidence="1">
    <location>
        <begin position="1"/>
        <end position="50"/>
    </location>
</feature>
<feature type="non-terminal residue" evidence="2">
    <location>
        <position position="50"/>
    </location>
</feature>
<feature type="non-terminal residue" evidence="2">
    <location>
        <position position="1"/>
    </location>
</feature>
<comment type="caution">
    <text evidence="2">The sequence shown here is derived from an EMBL/GenBank/DDBJ whole genome shotgun (WGS) entry which is preliminary data.</text>
</comment>